<gene>
    <name evidence="2" type="ORF">AAAX94_00305</name>
</gene>
<name>A0ABV1CGJ6_9FIRM</name>
<dbReference type="Proteomes" id="UP001470752">
    <property type="component" value="Unassembled WGS sequence"/>
</dbReference>
<accession>A0ABV1CGJ6</accession>
<keyword evidence="3" id="KW-1185">Reference proteome</keyword>
<evidence type="ECO:0000313" key="3">
    <source>
        <dbReference type="Proteomes" id="UP001470752"/>
    </source>
</evidence>
<dbReference type="InterPro" id="IPR005094">
    <property type="entry name" value="Endonuclease_MobA/VirD2"/>
</dbReference>
<reference evidence="2 3" key="1">
    <citation type="submission" date="2024-04" db="EMBL/GenBank/DDBJ databases">
        <title>Human intestinal bacterial collection.</title>
        <authorList>
            <person name="Pauvert C."/>
            <person name="Hitch T.C.A."/>
            <person name="Clavel T."/>
        </authorList>
    </citation>
    <scope>NUCLEOTIDE SEQUENCE [LARGE SCALE GENOMIC DNA]</scope>
    <source>
        <strain evidence="2 3">CLA-AA-H161</strain>
    </source>
</reference>
<dbReference type="Pfam" id="PF03432">
    <property type="entry name" value="Relaxase"/>
    <property type="match status" value="1"/>
</dbReference>
<organism evidence="2 3">
    <name type="scientific">Blautia acetigignens</name>
    <dbReference type="NCBI Taxonomy" id="2981783"/>
    <lineage>
        <taxon>Bacteria</taxon>
        <taxon>Bacillati</taxon>
        <taxon>Bacillota</taxon>
        <taxon>Clostridia</taxon>
        <taxon>Lachnospirales</taxon>
        <taxon>Lachnospiraceae</taxon>
        <taxon>Blautia</taxon>
    </lineage>
</organism>
<feature type="non-terminal residue" evidence="2">
    <location>
        <position position="439"/>
    </location>
</feature>
<evidence type="ECO:0000313" key="2">
    <source>
        <dbReference type="EMBL" id="MEQ2411497.1"/>
    </source>
</evidence>
<evidence type="ECO:0000259" key="1">
    <source>
        <dbReference type="Pfam" id="PF03432"/>
    </source>
</evidence>
<proteinExistence type="predicted"/>
<feature type="domain" description="MobA/VirD2-like nuclease" evidence="1">
    <location>
        <begin position="27"/>
        <end position="162"/>
    </location>
</feature>
<dbReference type="RefSeq" id="WP_349082106.1">
    <property type="nucleotide sequence ID" value="NZ_JBBNFW010000037.1"/>
</dbReference>
<protein>
    <submittedName>
        <fullName evidence="2">Relaxase/mobilization nuclease domain-containing protein</fullName>
    </submittedName>
</protein>
<dbReference type="EMBL" id="JBBNFW010000037">
    <property type="protein sequence ID" value="MEQ2411497.1"/>
    <property type="molecule type" value="Genomic_DNA"/>
</dbReference>
<comment type="caution">
    <text evidence="2">The sequence shown here is derived from an EMBL/GenBank/DDBJ whole genome shotgun (WGS) entry which is preliminary data.</text>
</comment>
<sequence>MATTRLMPLHVGKGRNISTAISDIIDYVENPQKTDFGKFIYGYECDTRLADAEFLLSKRQYANLTGRNQGADDVIAYHLRQAFKPGEVTPEEANQIGRELALKLTKGNHAFVVCTHVDKHHVHNHIIINSTTLDCQKKFRNFWGSTWAIRRMNDKLCLEHGLSIVENPKPSREHYGTWLGNKKQPSFQEQIRIAIDAALEEKPKDFEELLQKLETAGLEVNRERKHLRFRVPGQENYTRCDTLKGDYTEQAIKERIAGTRTVKPRHAFSKKTVSKVGLLVDIEVAIRSGKGPGYERWAKVFNLKQLSQAVLYLKEHGDMGYEDLLEKANATTTNFNTLSVQIKDLESKMNANAELQKQIVNYAKTRAVYVEYRKAGYSKKFRTEHEAEILLHQAAKNHFDELGIKKLPSVKSLREEYTDLLEQKRKAYSAYKQAKNDMK</sequence>